<dbReference type="GO" id="GO:0009029">
    <property type="term" value="F:lipid-A 4'-kinase activity"/>
    <property type="evidence" value="ECO:0007669"/>
    <property type="project" value="UniProtKB-EC"/>
</dbReference>
<evidence type="ECO:0000256" key="5">
    <source>
        <dbReference type="ARBA" id="ARBA00022679"/>
    </source>
</evidence>
<dbReference type="PANTHER" id="PTHR42724:SF1">
    <property type="entry name" value="TETRAACYLDISACCHARIDE 4'-KINASE, MITOCHONDRIAL-RELATED"/>
    <property type="match status" value="1"/>
</dbReference>
<keyword evidence="7" id="KW-0418">Kinase</keyword>
<gene>
    <name evidence="10" type="ORF">SDC9_183820</name>
</gene>
<comment type="pathway">
    <text evidence="1">Glycolipid biosynthesis; lipid IV(A) biosynthesis; lipid IV(A) from (3R)-3-hydroxytetradecanoyl-[acyl-carrier-protein] and UDP-N-acetyl-alpha-D-glucosamine: step 6/6.</text>
</comment>
<organism evidence="10">
    <name type="scientific">bioreactor metagenome</name>
    <dbReference type="NCBI Taxonomy" id="1076179"/>
    <lineage>
        <taxon>unclassified sequences</taxon>
        <taxon>metagenomes</taxon>
        <taxon>ecological metagenomes</taxon>
    </lineage>
</organism>
<evidence type="ECO:0000256" key="4">
    <source>
        <dbReference type="ARBA" id="ARBA00022556"/>
    </source>
</evidence>
<sequence length="70" mass="8383">MNFRDHHNFTKVEVHKINRKLAKNPKAVIFTTEKDAQRMMEKTKFSKSVKERLFYIPIEVAFINENAEML</sequence>
<keyword evidence="6" id="KW-0547">Nucleotide-binding</keyword>
<dbReference type="EMBL" id="VSSQ01090364">
    <property type="protein sequence ID" value="MPN36311.1"/>
    <property type="molecule type" value="Genomic_DNA"/>
</dbReference>
<accession>A0A645HB90</accession>
<dbReference type="GO" id="GO:0005886">
    <property type="term" value="C:plasma membrane"/>
    <property type="evidence" value="ECO:0007669"/>
    <property type="project" value="TreeGrafter"/>
</dbReference>
<dbReference type="GO" id="GO:0009245">
    <property type="term" value="P:lipid A biosynthetic process"/>
    <property type="evidence" value="ECO:0007669"/>
    <property type="project" value="UniProtKB-KW"/>
</dbReference>
<dbReference type="GO" id="GO:0009244">
    <property type="term" value="P:lipopolysaccharide core region biosynthetic process"/>
    <property type="evidence" value="ECO:0007669"/>
    <property type="project" value="TreeGrafter"/>
</dbReference>
<protein>
    <recommendedName>
        <fullName evidence="2">tetraacyldisaccharide 4'-kinase</fullName>
        <ecNumber evidence="2">2.7.1.130</ecNumber>
    </recommendedName>
</protein>
<proteinExistence type="predicted"/>
<evidence type="ECO:0000256" key="7">
    <source>
        <dbReference type="ARBA" id="ARBA00022777"/>
    </source>
</evidence>
<evidence type="ECO:0000313" key="10">
    <source>
        <dbReference type="EMBL" id="MPN36311.1"/>
    </source>
</evidence>
<evidence type="ECO:0000256" key="8">
    <source>
        <dbReference type="ARBA" id="ARBA00022840"/>
    </source>
</evidence>
<name>A0A645HB90_9ZZZZ</name>
<dbReference type="GO" id="GO:0005524">
    <property type="term" value="F:ATP binding"/>
    <property type="evidence" value="ECO:0007669"/>
    <property type="project" value="UniProtKB-KW"/>
</dbReference>
<comment type="caution">
    <text evidence="10">The sequence shown here is derived from an EMBL/GenBank/DDBJ whole genome shotgun (WGS) entry which is preliminary data.</text>
</comment>
<keyword evidence="5" id="KW-0808">Transferase</keyword>
<keyword evidence="9" id="KW-0443">Lipid metabolism</keyword>
<keyword evidence="3" id="KW-0444">Lipid biosynthesis</keyword>
<keyword evidence="8" id="KW-0067">ATP-binding</keyword>
<evidence type="ECO:0000256" key="1">
    <source>
        <dbReference type="ARBA" id="ARBA00004870"/>
    </source>
</evidence>
<keyword evidence="4" id="KW-0441">Lipid A biosynthesis</keyword>
<evidence type="ECO:0000256" key="2">
    <source>
        <dbReference type="ARBA" id="ARBA00012071"/>
    </source>
</evidence>
<dbReference type="AlphaFoldDB" id="A0A645HB90"/>
<evidence type="ECO:0000256" key="3">
    <source>
        <dbReference type="ARBA" id="ARBA00022516"/>
    </source>
</evidence>
<evidence type="ECO:0000256" key="6">
    <source>
        <dbReference type="ARBA" id="ARBA00022741"/>
    </source>
</evidence>
<evidence type="ECO:0000256" key="9">
    <source>
        <dbReference type="ARBA" id="ARBA00023098"/>
    </source>
</evidence>
<dbReference type="EC" id="2.7.1.130" evidence="2"/>
<dbReference type="Pfam" id="PF02606">
    <property type="entry name" value="LpxK"/>
    <property type="match status" value="1"/>
</dbReference>
<dbReference type="UniPathway" id="UPA00359">
    <property type="reaction ID" value="UER00482"/>
</dbReference>
<dbReference type="PANTHER" id="PTHR42724">
    <property type="entry name" value="TETRAACYLDISACCHARIDE 4'-KINASE"/>
    <property type="match status" value="1"/>
</dbReference>
<reference evidence="10" key="1">
    <citation type="submission" date="2019-08" db="EMBL/GenBank/DDBJ databases">
        <authorList>
            <person name="Kucharzyk K."/>
            <person name="Murdoch R.W."/>
            <person name="Higgins S."/>
            <person name="Loffler F."/>
        </authorList>
    </citation>
    <scope>NUCLEOTIDE SEQUENCE</scope>
</reference>
<dbReference type="InterPro" id="IPR003758">
    <property type="entry name" value="LpxK"/>
</dbReference>